<dbReference type="Gene3D" id="3.30.70.1320">
    <property type="entry name" value="Multidrug efflux transporter AcrB pore domain like"/>
    <property type="match status" value="1"/>
</dbReference>
<keyword evidence="5 9" id="KW-0997">Cell inner membrane</keyword>
<evidence type="ECO:0000256" key="2">
    <source>
        <dbReference type="ARBA" id="ARBA00010942"/>
    </source>
</evidence>
<reference evidence="10 11" key="1">
    <citation type="submission" date="2024-06" db="EMBL/GenBank/DDBJ databases">
        <title>Genomic Encyclopedia of Type Strains, Phase IV (KMG-IV): sequencing the most valuable type-strain genomes for metagenomic binning, comparative biology and taxonomic classification.</title>
        <authorList>
            <person name="Goeker M."/>
        </authorList>
    </citation>
    <scope>NUCLEOTIDE SEQUENCE [LARGE SCALE GENOMIC DNA]</scope>
    <source>
        <strain evidence="10 11">DSM 29846</strain>
    </source>
</reference>
<comment type="similarity">
    <text evidence="2 9">Belongs to the resistance-nodulation-cell division (RND) (TC 2.A.6) family.</text>
</comment>
<keyword evidence="6 9" id="KW-0812">Transmembrane</keyword>
<evidence type="ECO:0000256" key="6">
    <source>
        <dbReference type="ARBA" id="ARBA00022692"/>
    </source>
</evidence>
<organism evidence="10 11">
    <name type="scientific">Mesorhizobium shonense</name>
    <dbReference type="NCBI Taxonomy" id="1209948"/>
    <lineage>
        <taxon>Bacteria</taxon>
        <taxon>Pseudomonadati</taxon>
        <taxon>Pseudomonadota</taxon>
        <taxon>Alphaproteobacteria</taxon>
        <taxon>Hyphomicrobiales</taxon>
        <taxon>Phyllobacteriaceae</taxon>
        <taxon>Mesorhizobium</taxon>
    </lineage>
</organism>
<keyword evidence="8 9" id="KW-0472">Membrane</keyword>
<feature type="transmembrane region" description="Helical" evidence="9">
    <location>
        <begin position="340"/>
        <end position="359"/>
    </location>
</feature>
<keyword evidence="11" id="KW-1185">Reference proteome</keyword>
<dbReference type="InterPro" id="IPR027463">
    <property type="entry name" value="AcrB_DN_DC_subdom"/>
</dbReference>
<sequence>MSTFFINRPIFAWVIAIVIMLGGLLALRSLPISQYPQIAPTTVNISAAYPGADAQTVENSVTKVIEQGMTGIDNLDYMTATSTSTGSASITLTFTSAANPDTAQVQTQNKLQLVQSQLPQVVQSNGITVSKSSTGFLMVIGFVSGDGKMNSTDLADYVDSTVNDTLKRVEGVGSTQLFGSGYAMRIWLDPDKLAQYALMPSDVATAIEAQNTQVSAGQLGGLPARKGQQLNATVTAKSRLQTAEQFRSIILKSNTDGSLVRLNDVAKVEIGAESYTTAAFYNGKPAAGVAINLATGANAISTAEAVRATIDRLSSTFPQGVEVVYPYDTSPFVRLSIEEVVKTLAEAIVLVFLVMLLFLQNLRATIIPTIAVPVVLLGTFGVLSFFGYSINTLTMFAMVLAIGLLVDDAIVVVENVERVMQEEGLPPKEATRKSMNEITGALIGIATVLSAVFVPMAFFGGSTGIIYRQFSVTIVSAMVLSVLVALVLTPALCATILRSPRDHATQRGPFGWFNRAFDRGTTAYRDGSHGIINRGKRFLVVFLAIVIAMGWMFARLPSSFLPEEDQGILITSVQLPTGATQDRTERVLAKVTDHYLNEEKDAVEGVFTASGFGFGGAGQNVGIAFVRLKDFDKRTSPALAAQAVAGRAMGAFSKIRDAQVFALAPPAIQGFGNTSGFDFYLQDVNGAGHEALIQTRNQLLGLAAQSKLLANTRPNGQEDQPQFSIDIDQEKASALGIGLADINNTLSTAWGSDYVNDFIDRGRVKPVYLQSDPDFRMQPEDLDKWQVRNSGGAMVPFSAFASSHWTYGSPRLERYNGSAAVEIQGAAAAGQSSGAAMDEIDRLVAQLPAGYSHEWTGLSHQERLSGNQAMSLYLISALVVFLCLAALYESWSIPFAVMLSVPIGIFGALAAASLFGQTNDVYFKVGLLTTIGLASKNAILIVEFAIERQAAGMGLVEATLEAARQRLRPILMTSLAFILGVTPLAIASGAGSGAQNSVGIGVMGGMIAATVIGVFLVPLLFVSVRRIFKGKAAKQDSGQDTGGTPATATQQ</sequence>
<protein>
    <recommendedName>
        <fullName evidence="9">Efflux pump membrane transporter</fullName>
    </recommendedName>
</protein>
<evidence type="ECO:0000256" key="3">
    <source>
        <dbReference type="ARBA" id="ARBA00022448"/>
    </source>
</evidence>
<gene>
    <name evidence="10" type="ORF">ABID26_004399</name>
</gene>
<feature type="transmembrane region" description="Helical" evidence="9">
    <location>
        <begin position="438"/>
        <end position="458"/>
    </location>
</feature>
<evidence type="ECO:0000313" key="10">
    <source>
        <dbReference type="EMBL" id="MET3594991.1"/>
    </source>
</evidence>
<dbReference type="Gene3D" id="1.20.1640.10">
    <property type="entry name" value="Multidrug efflux transporter AcrB transmembrane domain"/>
    <property type="match status" value="2"/>
</dbReference>
<feature type="transmembrane region" description="Helical" evidence="9">
    <location>
        <begin position="998"/>
        <end position="1022"/>
    </location>
</feature>
<dbReference type="Gene3D" id="3.30.70.1440">
    <property type="entry name" value="Multidrug efflux transporter AcrB pore domain"/>
    <property type="match status" value="1"/>
</dbReference>
<keyword evidence="7 9" id="KW-1133">Transmembrane helix</keyword>
<feature type="transmembrane region" description="Helical" evidence="9">
    <location>
        <begin position="895"/>
        <end position="915"/>
    </location>
</feature>
<keyword evidence="4" id="KW-1003">Cell membrane</keyword>
<evidence type="ECO:0000313" key="11">
    <source>
        <dbReference type="Proteomes" id="UP001549036"/>
    </source>
</evidence>
<comment type="subcellular location">
    <subcellularLocation>
        <location evidence="1 9">Cell inner membrane</location>
        <topology evidence="1 9">Multi-pass membrane protein</topology>
    </subcellularLocation>
</comment>
<dbReference type="Pfam" id="PF00873">
    <property type="entry name" value="ACR_tran"/>
    <property type="match status" value="1"/>
</dbReference>
<feature type="transmembrane region" description="Helical" evidence="9">
    <location>
        <begin position="538"/>
        <end position="554"/>
    </location>
</feature>
<dbReference type="InterPro" id="IPR001036">
    <property type="entry name" value="Acrflvin-R"/>
</dbReference>
<evidence type="ECO:0000256" key="1">
    <source>
        <dbReference type="ARBA" id="ARBA00004429"/>
    </source>
</evidence>
<dbReference type="PANTHER" id="PTHR32063">
    <property type="match status" value="1"/>
</dbReference>
<dbReference type="Proteomes" id="UP001549036">
    <property type="component" value="Unassembled WGS sequence"/>
</dbReference>
<dbReference type="Gene3D" id="3.30.2090.10">
    <property type="entry name" value="Multidrug efflux transporter AcrB TolC docking domain, DN and DC subdomains"/>
    <property type="match status" value="2"/>
</dbReference>
<proteinExistence type="inferred from homology"/>
<evidence type="ECO:0000256" key="9">
    <source>
        <dbReference type="RuleBase" id="RU364070"/>
    </source>
</evidence>
<feature type="transmembrane region" description="Helical" evidence="9">
    <location>
        <begin position="967"/>
        <end position="986"/>
    </location>
</feature>
<dbReference type="SUPFAM" id="SSF82693">
    <property type="entry name" value="Multidrug efflux transporter AcrB pore domain, PN1, PN2, PC1 and PC2 subdomains"/>
    <property type="match status" value="4"/>
</dbReference>
<dbReference type="PRINTS" id="PR00702">
    <property type="entry name" value="ACRIFLAVINRP"/>
</dbReference>
<dbReference type="SUPFAM" id="SSF82866">
    <property type="entry name" value="Multidrug efflux transporter AcrB transmembrane domain"/>
    <property type="match status" value="2"/>
</dbReference>
<feature type="transmembrane region" description="Helical" evidence="9">
    <location>
        <begin position="470"/>
        <end position="497"/>
    </location>
</feature>
<dbReference type="EMBL" id="JBEPLM010000008">
    <property type="protein sequence ID" value="MET3594991.1"/>
    <property type="molecule type" value="Genomic_DNA"/>
</dbReference>
<dbReference type="RefSeq" id="WP_354416292.1">
    <property type="nucleotide sequence ID" value="NZ_JBEPLM010000008.1"/>
</dbReference>
<feature type="transmembrane region" description="Helical" evidence="9">
    <location>
        <begin position="366"/>
        <end position="387"/>
    </location>
</feature>
<comment type="caution">
    <text evidence="9">Lacks conserved residue(s) required for the propagation of feature annotation.</text>
</comment>
<dbReference type="NCBIfam" id="NF000282">
    <property type="entry name" value="RND_permease_1"/>
    <property type="match status" value="1"/>
</dbReference>
<feature type="transmembrane region" description="Helical" evidence="9">
    <location>
        <begin position="870"/>
        <end position="888"/>
    </location>
</feature>
<evidence type="ECO:0000256" key="5">
    <source>
        <dbReference type="ARBA" id="ARBA00022519"/>
    </source>
</evidence>
<comment type="caution">
    <text evidence="10">The sequence shown here is derived from an EMBL/GenBank/DDBJ whole genome shotgun (WGS) entry which is preliminary data.</text>
</comment>
<evidence type="ECO:0000256" key="7">
    <source>
        <dbReference type="ARBA" id="ARBA00022989"/>
    </source>
</evidence>
<accession>A0ABV2HWP2</accession>
<dbReference type="InterPro" id="IPR004764">
    <property type="entry name" value="MdtF-like"/>
</dbReference>
<keyword evidence="3 9" id="KW-0813">Transport</keyword>
<dbReference type="NCBIfam" id="TIGR00915">
    <property type="entry name" value="2A0602"/>
    <property type="match status" value="1"/>
</dbReference>
<name>A0ABV2HWP2_9HYPH</name>
<dbReference type="PANTHER" id="PTHR32063:SF13">
    <property type="entry name" value="MULTIDRUG EFFLUX PUMP SUBUNIT ACRB-RELATED"/>
    <property type="match status" value="1"/>
</dbReference>
<dbReference type="Gene3D" id="3.30.70.1430">
    <property type="entry name" value="Multidrug efflux transporter AcrB pore domain"/>
    <property type="match status" value="2"/>
</dbReference>
<evidence type="ECO:0000256" key="4">
    <source>
        <dbReference type="ARBA" id="ARBA00022475"/>
    </source>
</evidence>
<evidence type="ECO:0000256" key="8">
    <source>
        <dbReference type="ARBA" id="ARBA00023136"/>
    </source>
</evidence>
<dbReference type="SUPFAM" id="SSF82714">
    <property type="entry name" value="Multidrug efflux transporter AcrB TolC docking domain, DN and DC subdomains"/>
    <property type="match status" value="2"/>
</dbReference>